<dbReference type="EMBL" id="JAIVGD010000015">
    <property type="protein sequence ID" value="KAH0758047.1"/>
    <property type="molecule type" value="Genomic_DNA"/>
</dbReference>
<name>A0ABQ7V3Y0_SOLTU</name>
<protein>
    <submittedName>
        <fullName evidence="2">Uncharacterized protein</fullName>
    </submittedName>
</protein>
<accession>A0ABQ7V3Y0</accession>
<reference evidence="2 3" key="1">
    <citation type="journal article" date="2021" name="bioRxiv">
        <title>Chromosome-scale and haplotype-resolved genome assembly of a tetraploid potato cultivar.</title>
        <authorList>
            <person name="Sun H."/>
            <person name="Jiao W.-B."/>
            <person name="Krause K."/>
            <person name="Campoy J.A."/>
            <person name="Goel M."/>
            <person name="Folz-Donahue K."/>
            <person name="Kukat C."/>
            <person name="Huettel B."/>
            <person name="Schneeberger K."/>
        </authorList>
    </citation>
    <scope>NUCLEOTIDE SEQUENCE [LARGE SCALE GENOMIC DNA]</scope>
    <source>
        <strain evidence="2">SolTubOtavaFocal</strain>
        <tissue evidence="2">Leaves</tissue>
    </source>
</reference>
<organism evidence="2 3">
    <name type="scientific">Solanum tuberosum</name>
    <name type="common">Potato</name>
    <dbReference type="NCBI Taxonomy" id="4113"/>
    <lineage>
        <taxon>Eukaryota</taxon>
        <taxon>Viridiplantae</taxon>
        <taxon>Streptophyta</taxon>
        <taxon>Embryophyta</taxon>
        <taxon>Tracheophyta</taxon>
        <taxon>Spermatophyta</taxon>
        <taxon>Magnoliopsida</taxon>
        <taxon>eudicotyledons</taxon>
        <taxon>Gunneridae</taxon>
        <taxon>Pentapetalae</taxon>
        <taxon>asterids</taxon>
        <taxon>lamiids</taxon>
        <taxon>Solanales</taxon>
        <taxon>Solanaceae</taxon>
        <taxon>Solanoideae</taxon>
        <taxon>Solaneae</taxon>
        <taxon>Solanum</taxon>
    </lineage>
</organism>
<keyword evidence="3" id="KW-1185">Reference proteome</keyword>
<feature type="compositionally biased region" description="Polar residues" evidence="1">
    <location>
        <begin position="15"/>
        <end position="31"/>
    </location>
</feature>
<feature type="region of interest" description="Disordered" evidence="1">
    <location>
        <begin position="1"/>
        <end position="49"/>
    </location>
</feature>
<proteinExistence type="predicted"/>
<evidence type="ECO:0000313" key="3">
    <source>
        <dbReference type="Proteomes" id="UP000826656"/>
    </source>
</evidence>
<sequence>MELIVSVTKSPAMAKSSSDTRTNTLVSQEQDNTIKEKSGSSNSLQPYNNIENNMKVIDKKDSNNMAIIELPTAVQSDESQITLGAIESPNKSLHNILTHRLEEKTKSTGAIKEEENMREEDQIFKDADLSPRVVKSARKKSKVIGS</sequence>
<feature type="compositionally biased region" description="Polar residues" evidence="1">
    <location>
        <begin position="39"/>
        <end position="49"/>
    </location>
</feature>
<feature type="region of interest" description="Disordered" evidence="1">
    <location>
        <begin position="104"/>
        <end position="124"/>
    </location>
</feature>
<dbReference type="Proteomes" id="UP000826656">
    <property type="component" value="Unassembled WGS sequence"/>
</dbReference>
<evidence type="ECO:0000256" key="1">
    <source>
        <dbReference type="SAM" id="MobiDB-lite"/>
    </source>
</evidence>
<gene>
    <name evidence="2" type="ORF">KY290_021540</name>
</gene>
<comment type="caution">
    <text evidence="2">The sequence shown here is derived from an EMBL/GenBank/DDBJ whole genome shotgun (WGS) entry which is preliminary data.</text>
</comment>
<evidence type="ECO:0000313" key="2">
    <source>
        <dbReference type="EMBL" id="KAH0758047.1"/>
    </source>
</evidence>